<feature type="region of interest" description="Disordered" evidence="6">
    <location>
        <begin position="23"/>
        <end position="67"/>
    </location>
</feature>
<evidence type="ECO:0000256" key="4">
    <source>
        <dbReference type="HAMAP-Rule" id="MF_02071"/>
    </source>
</evidence>
<keyword evidence="4" id="KW-0472">Membrane</keyword>
<keyword evidence="4" id="KW-0564">Palmitate</keyword>
<dbReference type="PROSITE" id="PS51257">
    <property type="entry name" value="PROKAR_LIPOPROTEIN"/>
    <property type="match status" value="1"/>
</dbReference>
<evidence type="ECO:0000256" key="6">
    <source>
        <dbReference type="SAM" id="MobiDB-lite"/>
    </source>
</evidence>
<comment type="subcellular location">
    <subcellularLocation>
        <location evidence="4">Cell membrane</location>
        <topology evidence="4">Lipid-anchor</topology>
    </subcellularLocation>
</comment>
<dbReference type="NCBIfam" id="TIGR00413">
    <property type="entry name" value="rlpA"/>
    <property type="match status" value="1"/>
</dbReference>
<dbReference type="PANTHER" id="PTHR34183:SF1">
    <property type="entry name" value="ENDOLYTIC PEPTIDOGLYCAN TRANSGLYCOSYLASE RLPA"/>
    <property type="match status" value="1"/>
</dbReference>
<accession>A0ABQ6IYX7</accession>
<feature type="compositionally biased region" description="Basic and acidic residues" evidence="6">
    <location>
        <begin position="41"/>
        <end position="56"/>
    </location>
</feature>
<feature type="signal peptide" evidence="7">
    <location>
        <begin position="1"/>
        <end position="20"/>
    </location>
</feature>
<dbReference type="Gene3D" id="3.30.70.1070">
    <property type="entry name" value="Sporulation related repeat"/>
    <property type="match status" value="1"/>
</dbReference>
<comment type="function">
    <text evidence="4">Lytic transglycosylase with a strong preference for naked glycan strands that lack stem peptides.</text>
</comment>
<evidence type="ECO:0000256" key="2">
    <source>
        <dbReference type="ARBA" id="ARBA00023239"/>
    </source>
</evidence>
<dbReference type="InterPro" id="IPR034718">
    <property type="entry name" value="RlpA"/>
</dbReference>
<evidence type="ECO:0000313" key="9">
    <source>
        <dbReference type="EMBL" id="GMA81053.1"/>
    </source>
</evidence>
<feature type="domain" description="SPOR" evidence="8">
    <location>
        <begin position="211"/>
        <end position="287"/>
    </location>
</feature>
<evidence type="ECO:0000256" key="1">
    <source>
        <dbReference type="ARBA" id="ARBA00022729"/>
    </source>
</evidence>
<dbReference type="SUPFAM" id="SSF110997">
    <property type="entry name" value="Sporulation related repeat"/>
    <property type="match status" value="1"/>
</dbReference>
<keyword evidence="10" id="KW-1185">Reference proteome</keyword>
<dbReference type="HAMAP" id="MF_02071">
    <property type="entry name" value="RlpA"/>
    <property type="match status" value="1"/>
</dbReference>
<gene>
    <name evidence="4 9" type="primary">rlpA</name>
    <name evidence="9" type="ORF">GCM10025855_05860</name>
</gene>
<protein>
    <recommendedName>
        <fullName evidence="4">Endolytic peptidoglycan transglycosylase RlpA</fullName>
        <ecNumber evidence="4">4.2.2.-</ecNumber>
    </recommendedName>
</protein>
<dbReference type="PANTHER" id="PTHR34183">
    <property type="entry name" value="ENDOLYTIC PEPTIDOGLYCAN TRANSGLYCOSYLASE RLPA"/>
    <property type="match status" value="1"/>
</dbReference>
<evidence type="ECO:0000259" key="8">
    <source>
        <dbReference type="PROSITE" id="PS51724"/>
    </source>
</evidence>
<dbReference type="PROSITE" id="PS51724">
    <property type="entry name" value="SPOR"/>
    <property type="match status" value="1"/>
</dbReference>
<feature type="chain" id="PRO_5047483462" description="Endolytic peptidoglycan transglycosylase RlpA" evidence="7">
    <location>
        <begin position="21"/>
        <end position="287"/>
    </location>
</feature>
<name>A0ABQ6IYX7_9GAMM</name>
<keyword evidence="3 4" id="KW-0961">Cell wall biogenesis/degradation</keyword>
<dbReference type="EC" id="4.2.2.-" evidence="4"/>
<dbReference type="EMBL" id="BSUY01000001">
    <property type="protein sequence ID" value="GMA81053.1"/>
    <property type="molecule type" value="Genomic_DNA"/>
</dbReference>
<dbReference type="InterPro" id="IPR012997">
    <property type="entry name" value="RplA"/>
</dbReference>
<evidence type="ECO:0000256" key="7">
    <source>
        <dbReference type="SAM" id="SignalP"/>
    </source>
</evidence>
<dbReference type="SUPFAM" id="SSF50685">
    <property type="entry name" value="Barwin-like endoglucanases"/>
    <property type="match status" value="1"/>
</dbReference>
<dbReference type="RefSeq" id="WP_220773003.1">
    <property type="nucleotide sequence ID" value="NZ_BPFC01000023.1"/>
</dbReference>
<keyword evidence="4 9" id="KW-0449">Lipoprotein</keyword>
<keyword evidence="4" id="KW-1003">Cell membrane</keyword>
<dbReference type="CDD" id="cd22268">
    <property type="entry name" value="DPBB_RlpA-like"/>
    <property type="match status" value="1"/>
</dbReference>
<dbReference type="Pfam" id="PF05036">
    <property type="entry name" value="SPOR"/>
    <property type="match status" value="1"/>
</dbReference>
<dbReference type="InterPro" id="IPR007730">
    <property type="entry name" value="SPOR-like_dom"/>
</dbReference>
<feature type="compositionally biased region" description="Low complexity" evidence="6">
    <location>
        <begin position="23"/>
        <end position="37"/>
    </location>
</feature>
<keyword evidence="2 4" id="KW-0456">Lyase</keyword>
<comment type="caution">
    <text evidence="9">The sequence shown here is derived from an EMBL/GenBank/DDBJ whole genome shotgun (WGS) entry which is preliminary data.</text>
</comment>
<proteinExistence type="inferred from homology"/>
<dbReference type="Pfam" id="PF03330">
    <property type="entry name" value="DPBB_1"/>
    <property type="match status" value="1"/>
</dbReference>
<evidence type="ECO:0000256" key="5">
    <source>
        <dbReference type="RuleBase" id="RU003495"/>
    </source>
</evidence>
<dbReference type="InterPro" id="IPR036908">
    <property type="entry name" value="RlpA-like_sf"/>
</dbReference>
<dbReference type="Proteomes" id="UP001157046">
    <property type="component" value="Unassembled WGS sequence"/>
</dbReference>
<evidence type="ECO:0000313" key="10">
    <source>
        <dbReference type="Proteomes" id="UP001157046"/>
    </source>
</evidence>
<comment type="similarity">
    <text evidence="4 5">Belongs to the RlpA family.</text>
</comment>
<dbReference type="InterPro" id="IPR009009">
    <property type="entry name" value="RlpA-like_DPBB"/>
</dbReference>
<dbReference type="InterPro" id="IPR036680">
    <property type="entry name" value="SPOR-like_sf"/>
</dbReference>
<reference evidence="10" key="1">
    <citation type="journal article" date="2019" name="Int. J. Syst. Evol. Microbiol.">
        <title>The Global Catalogue of Microorganisms (GCM) 10K type strain sequencing project: providing services to taxonomists for standard genome sequencing and annotation.</title>
        <authorList>
            <consortium name="The Broad Institute Genomics Platform"/>
            <consortium name="The Broad Institute Genome Sequencing Center for Infectious Disease"/>
            <person name="Wu L."/>
            <person name="Ma J."/>
        </authorList>
    </citation>
    <scope>NUCLEOTIDE SEQUENCE [LARGE SCALE GENOMIC DNA]</scope>
    <source>
        <strain evidence="10">NBRC 102030</strain>
    </source>
</reference>
<keyword evidence="1 7" id="KW-0732">Signal</keyword>
<evidence type="ECO:0000256" key="3">
    <source>
        <dbReference type="ARBA" id="ARBA00023316"/>
    </source>
</evidence>
<sequence>MQLKNSLFAFAAVMMCFALAACSSSPSTNKSSPTSTKASKKNMDPNKGRYSLKNDKLPLNPPNVDHVQNAVPKFESYSRRGNKPYTVYDESYTVMNTGQGYSDTGRASWYGEKFHGYETSNGEPYDMYSMSGAHKTLPLPSYARVTNLDNNRQVIIRINDRGPFHSDRILDVSYAAAYKLGMLGTGTARIKLDVIYIGSEAATYSGMASAQDTGGHHYVQLVASKDKPKLNAMAKSLEQKYQVKTRVQAANNMFRLQLGPIGQPELAEKLLNKVQQSGFPQSYIVHE</sequence>
<organism evidence="9 10">
    <name type="scientific">Shewanella glacialipiscicola</name>
    <dbReference type="NCBI Taxonomy" id="614069"/>
    <lineage>
        <taxon>Bacteria</taxon>
        <taxon>Pseudomonadati</taxon>
        <taxon>Pseudomonadota</taxon>
        <taxon>Gammaproteobacteria</taxon>
        <taxon>Alteromonadales</taxon>
        <taxon>Shewanellaceae</taxon>
        <taxon>Shewanella</taxon>
    </lineage>
</organism>
<dbReference type="Gene3D" id="2.40.40.10">
    <property type="entry name" value="RlpA-like domain"/>
    <property type="match status" value="1"/>
</dbReference>